<evidence type="ECO:0000256" key="1">
    <source>
        <dbReference type="ARBA" id="ARBA00004141"/>
    </source>
</evidence>
<keyword evidence="2 5" id="KW-0812">Transmembrane</keyword>
<reference evidence="7 8" key="1">
    <citation type="submission" date="2024-04" db="EMBL/GenBank/DDBJ databases">
        <authorList>
            <person name="Wu Y.S."/>
            <person name="Zhang L."/>
        </authorList>
    </citation>
    <scope>NUCLEOTIDE SEQUENCE [LARGE SCALE GENOMIC DNA]</scope>
    <source>
        <strain evidence="7 8">KG-01</strain>
    </source>
</reference>
<proteinExistence type="predicted"/>
<accession>A0ABU9LKL4</accession>
<evidence type="ECO:0000256" key="4">
    <source>
        <dbReference type="ARBA" id="ARBA00023136"/>
    </source>
</evidence>
<organism evidence="7 8">
    <name type="scientific">Kurthia gibsonii</name>
    <dbReference type="NCBI Taxonomy" id="33946"/>
    <lineage>
        <taxon>Bacteria</taxon>
        <taxon>Bacillati</taxon>
        <taxon>Bacillota</taxon>
        <taxon>Bacilli</taxon>
        <taxon>Bacillales</taxon>
        <taxon>Caryophanaceae</taxon>
        <taxon>Kurthia</taxon>
    </lineage>
</organism>
<dbReference type="InterPro" id="IPR007829">
    <property type="entry name" value="TM2"/>
</dbReference>
<protein>
    <submittedName>
        <fullName evidence="7">NINE protein</fullName>
    </submittedName>
</protein>
<evidence type="ECO:0000313" key="8">
    <source>
        <dbReference type="Proteomes" id="UP001398420"/>
    </source>
</evidence>
<evidence type="ECO:0000256" key="5">
    <source>
        <dbReference type="SAM" id="Phobius"/>
    </source>
</evidence>
<keyword evidence="8" id="KW-1185">Reference proteome</keyword>
<evidence type="ECO:0000259" key="6">
    <source>
        <dbReference type="Pfam" id="PF05154"/>
    </source>
</evidence>
<keyword evidence="3 5" id="KW-1133">Transmembrane helix</keyword>
<feature type="transmembrane region" description="Helical" evidence="5">
    <location>
        <begin position="30"/>
        <end position="50"/>
    </location>
</feature>
<sequence length="62" mass="6516">MAYGLLGILLGGLGVHKFYAGKIGLGIVYILFSWTGIPSIIGLIEGIIGLTKEEVEPGMILV</sequence>
<name>A0ABU9LKL4_9BACL</name>
<feature type="domain" description="TM2" evidence="6">
    <location>
        <begin position="2"/>
        <end position="47"/>
    </location>
</feature>
<dbReference type="EMBL" id="JBCEWA010000001">
    <property type="protein sequence ID" value="MEL5986961.1"/>
    <property type="molecule type" value="Genomic_DNA"/>
</dbReference>
<evidence type="ECO:0000256" key="3">
    <source>
        <dbReference type="ARBA" id="ARBA00022989"/>
    </source>
</evidence>
<comment type="subcellular location">
    <subcellularLocation>
        <location evidence="1">Membrane</location>
        <topology evidence="1">Multi-pass membrane protein</topology>
    </subcellularLocation>
</comment>
<dbReference type="Pfam" id="PF05154">
    <property type="entry name" value="TM2"/>
    <property type="match status" value="1"/>
</dbReference>
<gene>
    <name evidence="7" type="ORF">AAF454_00830</name>
</gene>
<dbReference type="Proteomes" id="UP001398420">
    <property type="component" value="Unassembled WGS sequence"/>
</dbReference>
<keyword evidence="4 5" id="KW-0472">Membrane</keyword>
<evidence type="ECO:0000313" key="7">
    <source>
        <dbReference type="EMBL" id="MEL5986961.1"/>
    </source>
</evidence>
<evidence type="ECO:0000256" key="2">
    <source>
        <dbReference type="ARBA" id="ARBA00022692"/>
    </source>
</evidence>
<comment type="caution">
    <text evidence="7">The sequence shown here is derived from an EMBL/GenBank/DDBJ whole genome shotgun (WGS) entry which is preliminary data.</text>
</comment>